<protein>
    <submittedName>
        <fullName evidence="1">Uncharacterized protein</fullName>
    </submittedName>
</protein>
<accession>A0A8H5WGD0</accession>
<dbReference type="AlphaFoldDB" id="A0A8H5WGD0"/>
<gene>
    <name evidence="1" type="ORF">FHETE_10404</name>
</gene>
<keyword evidence="2" id="KW-1185">Reference proteome</keyword>
<organism evidence="1 2">
    <name type="scientific">Fusarium heterosporum</name>
    <dbReference type="NCBI Taxonomy" id="42747"/>
    <lineage>
        <taxon>Eukaryota</taxon>
        <taxon>Fungi</taxon>
        <taxon>Dikarya</taxon>
        <taxon>Ascomycota</taxon>
        <taxon>Pezizomycotina</taxon>
        <taxon>Sordariomycetes</taxon>
        <taxon>Hypocreomycetidae</taxon>
        <taxon>Hypocreales</taxon>
        <taxon>Nectriaceae</taxon>
        <taxon>Fusarium</taxon>
        <taxon>Fusarium heterosporum species complex</taxon>
    </lineage>
</organism>
<evidence type="ECO:0000313" key="2">
    <source>
        <dbReference type="Proteomes" id="UP000567885"/>
    </source>
</evidence>
<reference evidence="1 2" key="1">
    <citation type="submission" date="2020-05" db="EMBL/GenBank/DDBJ databases">
        <title>Identification and distribution of gene clusters putatively required for synthesis of sphingolipid metabolism inhibitors in phylogenetically diverse species of the filamentous fungus Fusarium.</title>
        <authorList>
            <person name="Kim H.-S."/>
            <person name="Busman M."/>
            <person name="Brown D.W."/>
            <person name="Divon H."/>
            <person name="Uhlig S."/>
            <person name="Proctor R.H."/>
        </authorList>
    </citation>
    <scope>NUCLEOTIDE SEQUENCE [LARGE SCALE GENOMIC DNA]</scope>
    <source>
        <strain evidence="1 2">NRRL 20693</strain>
    </source>
</reference>
<sequence>MAVTTIAYTEHEKCGDVPLTLEIAREIPDGESIPIISYILEAALAQVWQKIMDQPGSYVMTIEEFAVFNFFQSRFANNEKARSARERYWDNTSA</sequence>
<dbReference type="Proteomes" id="UP000567885">
    <property type="component" value="Unassembled WGS sequence"/>
</dbReference>
<proteinExistence type="predicted"/>
<dbReference type="EMBL" id="JAAGWQ010000281">
    <property type="protein sequence ID" value="KAF5657485.1"/>
    <property type="molecule type" value="Genomic_DNA"/>
</dbReference>
<dbReference type="OrthoDB" id="5302289at2759"/>
<comment type="caution">
    <text evidence="1">The sequence shown here is derived from an EMBL/GenBank/DDBJ whole genome shotgun (WGS) entry which is preliminary data.</text>
</comment>
<name>A0A8H5WGD0_FUSHE</name>
<evidence type="ECO:0000313" key="1">
    <source>
        <dbReference type="EMBL" id="KAF5657485.1"/>
    </source>
</evidence>